<accession>A0A1T5DGB8</accession>
<dbReference type="InterPro" id="IPR051545">
    <property type="entry name" value="NAD(P)H_dehydrogenase_qn"/>
</dbReference>
<dbReference type="GO" id="GO:0005829">
    <property type="term" value="C:cytosol"/>
    <property type="evidence" value="ECO:0007669"/>
    <property type="project" value="TreeGrafter"/>
</dbReference>
<feature type="domain" description="Flavodoxin-like fold" evidence="3">
    <location>
        <begin position="1"/>
        <end position="171"/>
    </location>
</feature>
<evidence type="ECO:0000256" key="2">
    <source>
        <dbReference type="ARBA" id="ARBA00023002"/>
    </source>
</evidence>
<keyword evidence="5" id="KW-1185">Reference proteome</keyword>
<proteinExistence type="inferred from homology"/>
<dbReference type="PANTHER" id="PTHR10204">
    <property type="entry name" value="NAD P H OXIDOREDUCTASE-RELATED"/>
    <property type="match status" value="1"/>
</dbReference>
<evidence type="ECO:0000259" key="3">
    <source>
        <dbReference type="Pfam" id="PF02525"/>
    </source>
</evidence>
<dbReference type="Pfam" id="PF02525">
    <property type="entry name" value="Flavodoxin_2"/>
    <property type="match status" value="1"/>
</dbReference>
<comment type="similarity">
    <text evidence="1">Belongs to the NAD(P)H dehydrogenase (quinone) family.</text>
</comment>
<dbReference type="InterPro" id="IPR029039">
    <property type="entry name" value="Flavoprotein-like_sf"/>
</dbReference>
<evidence type="ECO:0000313" key="4">
    <source>
        <dbReference type="EMBL" id="SKB70523.1"/>
    </source>
</evidence>
<dbReference type="PANTHER" id="PTHR10204:SF34">
    <property type="entry name" value="NAD(P)H DEHYDROGENASE [QUINONE] 1 ISOFORM 1"/>
    <property type="match status" value="1"/>
</dbReference>
<reference evidence="4 5" key="1">
    <citation type="submission" date="2017-02" db="EMBL/GenBank/DDBJ databases">
        <authorList>
            <person name="Peterson S.W."/>
        </authorList>
    </citation>
    <scope>NUCLEOTIDE SEQUENCE [LARGE SCALE GENOMIC DNA]</scope>
    <source>
        <strain evidence="4 5">DSM 24412</strain>
    </source>
</reference>
<organism evidence="4 5">
    <name type="scientific">Alkalitalea saponilacus</name>
    <dbReference type="NCBI Taxonomy" id="889453"/>
    <lineage>
        <taxon>Bacteria</taxon>
        <taxon>Pseudomonadati</taxon>
        <taxon>Bacteroidota</taxon>
        <taxon>Bacteroidia</taxon>
        <taxon>Marinilabiliales</taxon>
        <taxon>Marinilabiliaceae</taxon>
        <taxon>Alkalitalea</taxon>
    </lineage>
</organism>
<dbReference type="GO" id="GO:0003955">
    <property type="term" value="F:NAD(P)H dehydrogenase (quinone) activity"/>
    <property type="evidence" value="ECO:0007669"/>
    <property type="project" value="TreeGrafter"/>
</dbReference>
<dbReference type="SUPFAM" id="SSF52218">
    <property type="entry name" value="Flavoproteins"/>
    <property type="match status" value="1"/>
</dbReference>
<sequence>MTHLIIVSHPSKNSFSIYLANELANKYREEGWKVIIRDLYDVKFPAVLSPDDLGQLKQGVTPDDIKTEQEYIKEADLISVIYPLWWASFPGILKGYIDRVLTNGFAFNYGANGATGLLTDKKVVIHTTMGNTVEEYEEKDLITAFKKSQGEEVFGFCGMTIKGHYFYPQITLADEAKRDHFLQFALSKYPELEFNNVLEK</sequence>
<name>A0A1T5DGB8_9BACT</name>
<keyword evidence="2" id="KW-0560">Oxidoreductase</keyword>
<dbReference type="Proteomes" id="UP000191055">
    <property type="component" value="Unassembled WGS sequence"/>
</dbReference>
<gene>
    <name evidence="4" type="ORF">SAMN03080601_01097</name>
</gene>
<dbReference type="KEGG" id="asx:CDL62_16790"/>
<evidence type="ECO:0000256" key="1">
    <source>
        <dbReference type="ARBA" id="ARBA00006252"/>
    </source>
</evidence>
<dbReference type="EMBL" id="FUYV01000004">
    <property type="protein sequence ID" value="SKB70523.1"/>
    <property type="molecule type" value="Genomic_DNA"/>
</dbReference>
<dbReference type="AlphaFoldDB" id="A0A1T5DGB8"/>
<dbReference type="RefSeq" id="WP_079556864.1">
    <property type="nucleotide sequence ID" value="NZ_CP021904.1"/>
</dbReference>
<evidence type="ECO:0000313" key="5">
    <source>
        <dbReference type="Proteomes" id="UP000191055"/>
    </source>
</evidence>
<protein>
    <submittedName>
        <fullName evidence="4">NAD(P)H dehydrogenase (Quinone)</fullName>
    </submittedName>
</protein>
<dbReference type="InterPro" id="IPR003680">
    <property type="entry name" value="Flavodoxin_fold"/>
</dbReference>
<dbReference type="Gene3D" id="3.40.50.360">
    <property type="match status" value="1"/>
</dbReference>
<dbReference type="OrthoDB" id="652200at2"/>
<dbReference type="STRING" id="889453.SAMN03080601_01097"/>